<sequence length="88" mass="9927">MARDEDYDQGFNEKRFVYYPAKNYDELFVSKGTGVEIPLKGEGCGFTAVRDAVEDYGRFDEQGINSYNVAMSSTESEASNRRVFDGSQ</sequence>
<dbReference type="GO" id="GO:0016805">
    <property type="term" value="F:dipeptidase activity"/>
    <property type="evidence" value="ECO:0007669"/>
    <property type="project" value="UniProtKB-KW"/>
</dbReference>
<keyword evidence="1" id="KW-0224">Dipeptidase</keyword>
<dbReference type="EMBL" id="BSWK01000019">
    <property type="protein sequence ID" value="GMB86997.1"/>
    <property type="molecule type" value="Genomic_DNA"/>
</dbReference>
<name>A0AAV5PF21_LACDE</name>
<organism evidence="2 3">
    <name type="scientific">Lactobacillus delbrueckii subsp. bulgaricus</name>
    <dbReference type="NCBI Taxonomy" id="1585"/>
    <lineage>
        <taxon>Bacteria</taxon>
        <taxon>Bacillati</taxon>
        <taxon>Bacillota</taxon>
        <taxon>Bacilli</taxon>
        <taxon>Lactobacillales</taxon>
        <taxon>Lactobacillaceae</taxon>
        <taxon>Lactobacillus</taxon>
    </lineage>
</organism>
<comment type="caution">
    <text evidence="2">The sequence shown here is derived from an EMBL/GenBank/DDBJ whole genome shotgun (WGS) entry which is preliminary data.</text>
</comment>
<dbReference type="Pfam" id="PF03577">
    <property type="entry name" value="Peptidase_C69"/>
    <property type="match status" value="1"/>
</dbReference>
<comment type="catalytic activity">
    <reaction evidence="1">
        <text>an L-aminoacyl-L-amino acid + H2O = 2 an L-alpha-amino acid</text>
        <dbReference type="Rhea" id="RHEA:48940"/>
        <dbReference type="ChEBI" id="CHEBI:15377"/>
        <dbReference type="ChEBI" id="CHEBI:59869"/>
        <dbReference type="ChEBI" id="CHEBI:77460"/>
    </reaction>
</comment>
<evidence type="ECO:0000256" key="1">
    <source>
        <dbReference type="RuleBase" id="RU364089"/>
    </source>
</evidence>
<dbReference type="EC" id="3.4.-.-" evidence="1"/>
<protein>
    <recommendedName>
        <fullName evidence="1">Dipeptidase</fullName>
        <ecNumber evidence="1">3.4.-.-</ecNumber>
    </recommendedName>
</protein>
<dbReference type="GO" id="GO:0006508">
    <property type="term" value="P:proteolysis"/>
    <property type="evidence" value="ECO:0007669"/>
    <property type="project" value="UniProtKB-KW"/>
</dbReference>
<dbReference type="Proteomes" id="UP001165243">
    <property type="component" value="Unassembled WGS sequence"/>
</dbReference>
<accession>A0AAV5PF21</accession>
<keyword evidence="1" id="KW-0645">Protease</keyword>
<keyword evidence="1" id="KW-0378">Hydrolase</keyword>
<reference evidence="2" key="1">
    <citation type="submission" date="2023-04" db="EMBL/GenBank/DDBJ databases">
        <title>Draft genome sequences of Lactobacillus delbrueckii subsp. bulgaricus ME-900 and ME-901 with improved acid tolerance.</title>
        <authorList>
            <person name="Ishida T."/>
            <person name="Yamamoto E."/>
            <person name="Koizumi A."/>
            <person name="Fujiwara S."/>
            <person name="Makino S."/>
            <person name="Kano H."/>
            <person name="Kimura K."/>
        </authorList>
    </citation>
    <scope>NUCLEOTIDE SEQUENCE</scope>
    <source>
        <strain evidence="2">ME-900</strain>
    </source>
</reference>
<comment type="similarity">
    <text evidence="1">Belongs to the peptidase C69 family.</text>
</comment>
<proteinExistence type="inferred from homology"/>
<dbReference type="AlphaFoldDB" id="A0AAV5PF21"/>
<dbReference type="InterPro" id="IPR005322">
    <property type="entry name" value="Peptidase_C69"/>
</dbReference>
<dbReference type="GO" id="GO:0070004">
    <property type="term" value="F:cysteine-type exopeptidase activity"/>
    <property type="evidence" value="ECO:0007669"/>
    <property type="project" value="InterPro"/>
</dbReference>
<evidence type="ECO:0000313" key="3">
    <source>
        <dbReference type="Proteomes" id="UP001165243"/>
    </source>
</evidence>
<evidence type="ECO:0000313" key="2">
    <source>
        <dbReference type="EMBL" id="GMB86997.1"/>
    </source>
</evidence>
<gene>
    <name evidence="2" type="ORF">ME0900_13700</name>
</gene>